<keyword evidence="2" id="KW-1185">Reference proteome</keyword>
<evidence type="ECO:0000313" key="1">
    <source>
        <dbReference type="EMBL" id="MCQ8240552.1"/>
    </source>
</evidence>
<dbReference type="EMBL" id="JAMZEJ010000004">
    <property type="protein sequence ID" value="MCQ8240552.1"/>
    <property type="molecule type" value="Genomic_DNA"/>
</dbReference>
<evidence type="ECO:0000313" key="2">
    <source>
        <dbReference type="Proteomes" id="UP001524547"/>
    </source>
</evidence>
<reference evidence="1 2" key="1">
    <citation type="submission" date="2022-06" db="EMBL/GenBank/DDBJ databases">
        <title>Rhizosaccharibacter gen. nov. sp. nov. KSS12, endophytic bacteria isolated from sugarcane.</title>
        <authorList>
            <person name="Pitiwittayakul N."/>
        </authorList>
    </citation>
    <scope>NUCLEOTIDE SEQUENCE [LARGE SCALE GENOMIC DNA]</scope>
    <source>
        <strain evidence="1 2">KSS12</strain>
    </source>
</reference>
<comment type="caution">
    <text evidence="1">The sequence shown here is derived from an EMBL/GenBank/DDBJ whole genome shotgun (WGS) entry which is preliminary data.</text>
</comment>
<organism evidence="1 2">
    <name type="scientific">Rhizosaccharibacter radicis</name>
    <dbReference type="NCBI Taxonomy" id="2782605"/>
    <lineage>
        <taxon>Bacteria</taxon>
        <taxon>Pseudomonadati</taxon>
        <taxon>Pseudomonadota</taxon>
        <taxon>Alphaproteobacteria</taxon>
        <taxon>Acetobacterales</taxon>
        <taxon>Acetobacteraceae</taxon>
        <taxon>Rhizosaccharibacter</taxon>
    </lineage>
</organism>
<dbReference type="Proteomes" id="UP001524547">
    <property type="component" value="Unassembled WGS sequence"/>
</dbReference>
<proteinExistence type="predicted"/>
<gene>
    <name evidence="1" type="ORF">NFI88_06800</name>
</gene>
<protein>
    <submittedName>
        <fullName evidence="1">Uncharacterized protein</fullName>
    </submittedName>
</protein>
<name>A0ABT1VX98_9PROT</name>
<accession>A0ABT1VX98</accession>
<dbReference type="RefSeq" id="WP_422919302.1">
    <property type="nucleotide sequence ID" value="NZ_JAMZEJ010000004.1"/>
</dbReference>
<sequence length="55" mass="6181">MSTWTTIARERQGVIRKVPDALMTMDEAYARSDVELRFLPVRGGSDVQVLVWSAA</sequence>